<dbReference type="PROSITE" id="PS51257">
    <property type="entry name" value="PROKAR_LIPOPROTEIN"/>
    <property type="match status" value="1"/>
</dbReference>
<sequence length="601" mass="64273">MRISRISKAVAVGAAAALALSACAANTGSSTTSASGSGSASASQSAATGGEVRVVEVNGFSSFNPNSAKGNVDINSKIAYTTQSGFNYIDNNFNVVKNDKFGTYEKVSDDPLTIKYTINEGVKWSDGKQIDANDLMLTWAITSGYFDDATLDEEGAVSKGTQYFQYAGSTEGLNNTKVPEIGADGRSITLTYDQPYADWEIAISTPLSPAHVVAEKAGMKVEDLTKLFQTLPKGDAAKPAAVNAQLKKAADFWNTGFDTTTLPKDKSLYLSSGPFIVDSIEAEKSMTLKRNPDYNWGPMPQVDSIVVRYIGDAQAQVAALKNGEVDIIAPQASADTLEQLTALGDAVKVDTFDQLSYDHLDLNFNGPFKDANVREAFMKTVPRQQIVDSIIKKLKPEAKPLDSQLFVPANAAYEESVKNNGSSAYSAVDVEGAKKLLNGATPTVRIMYNKDNPNRVDAYTLIAKSATEAGFKVVDGGLAGNAWGSALGGGTYDATIFGWISSGIGVSGVPQIFGSGSSSNFNKFSSPEADKLIADLIKTTDKAEQDKLQVQIDKLIWDSKYGLPLFQSVGVDAYSSNIDGVKPMPNQTGVWWNFWEWSVKG</sequence>
<dbReference type="PANTHER" id="PTHR30290">
    <property type="entry name" value="PERIPLASMIC BINDING COMPONENT OF ABC TRANSPORTER"/>
    <property type="match status" value="1"/>
</dbReference>
<dbReference type="GO" id="GO:1904680">
    <property type="term" value="F:peptide transmembrane transporter activity"/>
    <property type="evidence" value="ECO:0007669"/>
    <property type="project" value="TreeGrafter"/>
</dbReference>
<dbReference type="InterPro" id="IPR030678">
    <property type="entry name" value="Peptide/Ni-bd"/>
</dbReference>
<name>A0A7W8Y903_9MICC</name>
<dbReference type="Proteomes" id="UP000523863">
    <property type="component" value="Unassembled WGS sequence"/>
</dbReference>
<dbReference type="AlphaFoldDB" id="A0A7W8Y903"/>
<feature type="chain" id="PRO_5031407127" evidence="1">
    <location>
        <begin position="25"/>
        <end position="601"/>
    </location>
</feature>
<organism evidence="3 4">
    <name type="scientific">Neomicrococcus lactis</name>
    <dbReference type="NCBI Taxonomy" id="732241"/>
    <lineage>
        <taxon>Bacteria</taxon>
        <taxon>Bacillati</taxon>
        <taxon>Actinomycetota</taxon>
        <taxon>Actinomycetes</taxon>
        <taxon>Micrococcales</taxon>
        <taxon>Micrococcaceae</taxon>
        <taxon>Neomicrococcus</taxon>
    </lineage>
</organism>
<dbReference type="RefSeq" id="WP_183640067.1">
    <property type="nucleotide sequence ID" value="NZ_JACHBL010000001.1"/>
</dbReference>
<dbReference type="Gene3D" id="3.40.190.10">
    <property type="entry name" value="Periplasmic binding protein-like II"/>
    <property type="match status" value="1"/>
</dbReference>
<dbReference type="GO" id="GO:0043190">
    <property type="term" value="C:ATP-binding cassette (ABC) transporter complex"/>
    <property type="evidence" value="ECO:0007669"/>
    <property type="project" value="InterPro"/>
</dbReference>
<dbReference type="GO" id="GO:0015833">
    <property type="term" value="P:peptide transport"/>
    <property type="evidence" value="ECO:0007669"/>
    <property type="project" value="TreeGrafter"/>
</dbReference>
<evidence type="ECO:0000313" key="3">
    <source>
        <dbReference type="EMBL" id="MBB5597161.1"/>
    </source>
</evidence>
<dbReference type="PIRSF" id="PIRSF002741">
    <property type="entry name" value="MppA"/>
    <property type="match status" value="1"/>
</dbReference>
<dbReference type="PANTHER" id="PTHR30290:SF65">
    <property type="entry name" value="MONOACYL PHOSPHATIDYLINOSITOL TETRAMANNOSIDE-BINDING PROTEIN LPQW-RELATED"/>
    <property type="match status" value="1"/>
</dbReference>
<dbReference type="CDD" id="cd08501">
    <property type="entry name" value="PBP2_Lpqw"/>
    <property type="match status" value="1"/>
</dbReference>
<keyword evidence="4" id="KW-1185">Reference proteome</keyword>
<evidence type="ECO:0000256" key="1">
    <source>
        <dbReference type="SAM" id="SignalP"/>
    </source>
</evidence>
<protein>
    <submittedName>
        <fullName evidence="3">Peptide/nickel transport system substrate-binding protein</fullName>
    </submittedName>
</protein>
<dbReference type="EMBL" id="JACHBL010000001">
    <property type="protein sequence ID" value="MBB5597161.1"/>
    <property type="molecule type" value="Genomic_DNA"/>
</dbReference>
<dbReference type="InterPro" id="IPR039424">
    <property type="entry name" value="SBP_5"/>
</dbReference>
<accession>A0A7W8Y903</accession>
<comment type="caution">
    <text evidence="3">The sequence shown here is derived from an EMBL/GenBank/DDBJ whole genome shotgun (WGS) entry which is preliminary data.</text>
</comment>
<evidence type="ECO:0000259" key="2">
    <source>
        <dbReference type="Pfam" id="PF00496"/>
    </source>
</evidence>
<gene>
    <name evidence="3" type="ORF">BKA12_000241</name>
</gene>
<proteinExistence type="predicted"/>
<reference evidence="3 4" key="1">
    <citation type="submission" date="2020-08" db="EMBL/GenBank/DDBJ databases">
        <title>Sequencing the genomes of 1000 actinobacteria strains.</title>
        <authorList>
            <person name="Klenk H.-P."/>
        </authorList>
    </citation>
    <scope>NUCLEOTIDE SEQUENCE [LARGE SCALE GENOMIC DNA]</scope>
    <source>
        <strain evidence="3 4">DSM 23694</strain>
    </source>
</reference>
<dbReference type="GO" id="GO:0042597">
    <property type="term" value="C:periplasmic space"/>
    <property type="evidence" value="ECO:0007669"/>
    <property type="project" value="UniProtKB-ARBA"/>
</dbReference>
<feature type="domain" description="Solute-binding protein family 5" evidence="2">
    <location>
        <begin position="105"/>
        <end position="518"/>
    </location>
</feature>
<keyword evidence="1" id="KW-0732">Signal</keyword>
<dbReference type="SUPFAM" id="SSF53850">
    <property type="entry name" value="Periplasmic binding protein-like II"/>
    <property type="match status" value="1"/>
</dbReference>
<evidence type="ECO:0000313" key="4">
    <source>
        <dbReference type="Proteomes" id="UP000523863"/>
    </source>
</evidence>
<dbReference type="Gene3D" id="3.10.105.10">
    <property type="entry name" value="Dipeptide-binding Protein, Domain 3"/>
    <property type="match status" value="1"/>
</dbReference>
<dbReference type="InterPro" id="IPR000914">
    <property type="entry name" value="SBP_5_dom"/>
</dbReference>
<dbReference type="Pfam" id="PF00496">
    <property type="entry name" value="SBP_bac_5"/>
    <property type="match status" value="1"/>
</dbReference>
<feature type="signal peptide" evidence="1">
    <location>
        <begin position="1"/>
        <end position="24"/>
    </location>
</feature>